<dbReference type="Gene3D" id="1.10.260.40">
    <property type="entry name" value="lambda repressor-like DNA-binding domains"/>
    <property type="match status" value="1"/>
</dbReference>
<evidence type="ECO:0000313" key="6">
    <source>
        <dbReference type="EMBL" id="SFD35734.1"/>
    </source>
</evidence>
<sequence length="341" mass="38141">MSNKVSIKEIAKLSGVSASTVSRVINNNGRFSEETKQRVLATIKKYNYQTNSFAKGLRMQRSNTIGIIVPDLANTFFSSLVEKIENNFFSNNYSTIICDTGRNSQKEMTYLQMLESKQIDGLIVISGDNPFNTKILSRDIPVVCIDREPKNQDTIYVGSDHYMGAKIATQTLIKADTQPLLFTIVGSSSSIKHRIKGFKDTIKSLNLNSKIDNSIFYLNSTYKQGSDERRLEIRTILRDLVQKQKLPLGIFATSDTLAADILVSARDLRLNIPGDVKIIGFDDAPIAKYSFPELTTIRQNVAEIALRASQHLIKAIKSEDTKLVSSEHDIIPVNLIERSTL</sequence>
<proteinExistence type="predicted"/>
<dbReference type="Pfam" id="PF13377">
    <property type="entry name" value="Peripla_BP_3"/>
    <property type="match status" value="1"/>
</dbReference>
<dbReference type="SUPFAM" id="SSF53822">
    <property type="entry name" value="Periplasmic binding protein-like I"/>
    <property type="match status" value="1"/>
</dbReference>
<keyword evidence="2" id="KW-0805">Transcription regulation</keyword>
<organism evidence="6 7">
    <name type="scientific">Lactobacillus bombicola</name>
    <dbReference type="NCBI Taxonomy" id="1505723"/>
    <lineage>
        <taxon>Bacteria</taxon>
        <taxon>Bacillati</taxon>
        <taxon>Bacillota</taxon>
        <taxon>Bacilli</taxon>
        <taxon>Lactobacillales</taxon>
        <taxon>Lactobacillaceae</taxon>
        <taxon>Lactobacillus</taxon>
    </lineage>
</organism>
<dbReference type="PROSITE" id="PS00356">
    <property type="entry name" value="HTH_LACI_1"/>
    <property type="match status" value="1"/>
</dbReference>
<evidence type="ECO:0000256" key="4">
    <source>
        <dbReference type="ARBA" id="ARBA00023163"/>
    </source>
</evidence>
<feature type="domain" description="HTH lacI-type" evidence="5">
    <location>
        <begin position="5"/>
        <end position="59"/>
    </location>
</feature>
<dbReference type="SMART" id="SM00354">
    <property type="entry name" value="HTH_LACI"/>
    <property type="match status" value="1"/>
</dbReference>
<dbReference type="SUPFAM" id="SSF47413">
    <property type="entry name" value="lambda repressor-like DNA-binding domains"/>
    <property type="match status" value="1"/>
</dbReference>
<dbReference type="AlphaFoldDB" id="A0A1I1RN68"/>
<evidence type="ECO:0000256" key="1">
    <source>
        <dbReference type="ARBA" id="ARBA00022491"/>
    </source>
</evidence>
<protein>
    <submittedName>
        <fullName evidence="6">Transcriptional regulator, LacI family</fullName>
    </submittedName>
</protein>
<dbReference type="Gene3D" id="3.40.50.2300">
    <property type="match status" value="2"/>
</dbReference>
<dbReference type="RefSeq" id="WP_090092403.1">
    <property type="nucleotide sequence ID" value="NZ_CBCRVU010000002.1"/>
</dbReference>
<evidence type="ECO:0000259" key="5">
    <source>
        <dbReference type="PROSITE" id="PS50932"/>
    </source>
</evidence>
<dbReference type="EMBL" id="FOMN01000002">
    <property type="protein sequence ID" value="SFD35734.1"/>
    <property type="molecule type" value="Genomic_DNA"/>
</dbReference>
<accession>A0A1I1RN68</accession>
<evidence type="ECO:0000256" key="2">
    <source>
        <dbReference type="ARBA" id="ARBA00023015"/>
    </source>
</evidence>
<dbReference type="GO" id="GO:0000976">
    <property type="term" value="F:transcription cis-regulatory region binding"/>
    <property type="evidence" value="ECO:0007669"/>
    <property type="project" value="TreeGrafter"/>
</dbReference>
<dbReference type="CDD" id="cd06291">
    <property type="entry name" value="PBP1_Qymf-like"/>
    <property type="match status" value="1"/>
</dbReference>
<evidence type="ECO:0000256" key="3">
    <source>
        <dbReference type="ARBA" id="ARBA00023125"/>
    </source>
</evidence>
<dbReference type="InterPro" id="IPR046335">
    <property type="entry name" value="LacI/GalR-like_sensor"/>
</dbReference>
<dbReference type="PRINTS" id="PR00036">
    <property type="entry name" value="HTHLACI"/>
</dbReference>
<gene>
    <name evidence="6" type="ORF">SAMN04487792_0451</name>
</gene>
<dbReference type="InterPro" id="IPR000843">
    <property type="entry name" value="HTH_LacI"/>
</dbReference>
<name>A0A1I1RN68_9LACO</name>
<evidence type="ECO:0000313" key="7">
    <source>
        <dbReference type="Proteomes" id="UP000199599"/>
    </source>
</evidence>
<dbReference type="PROSITE" id="PS50932">
    <property type="entry name" value="HTH_LACI_2"/>
    <property type="match status" value="1"/>
</dbReference>
<keyword evidence="3" id="KW-0238">DNA-binding</keyword>
<keyword evidence="1" id="KW-0678">Repressor</keyword>
<dbReference type="Pfam" id="PF00356">
    <property type="entry name" value="LacI"/>
    <property type="match status" value="1"/>
</dbReference>
<dbReference type="Proteomes" id="UP000199599">
    <property type="component" value="Unassembled WGS sequence"/>
</dbReference>
<dbReference type="InterPro" id="IPR028082">
    <property type="entry name" value="Peripla_BP_I"/>
</dbReference>
<dbReference type="PANTHER" id="PTHR30146">
    <property type="entry name" value="LACI-RELATED TRANSCRIPTIONAL REPRESSOR"/>
    <property type="match status" value="1"/>
</dbReference>
<dbReference type="CDD" id="cd01392">
    <property type="entry name" value="HTH_LacI"/>
    <property type="match status" value="1"/>
</dbReference>
<dbReference type="InterPro" id="IPR010982">
    <property type="entry name" value="Lambda_DNA-bd_dom_sf"/>
</dbReference>
<keyword evidence="4" id="KW-0804">Transcription</keyword>
<reference evidence="7" key="1">
    <citation type="submission" date="2016-10" db="EMBL/GenBank/DDBJ databases">
        <authorList>
            <person name="Varghese N."/>
            <person name="Submissions S."/>
        </authorList>
    </citation>
    <scope>NUCLEOTIDE SEQUENCE [LARGE SCALE GENOMIC DNA]</scope>
    <source>
        <strain evidence="7">R-53102</strain>
    </source>
</reference>
<dbReference type="PANTHER" id="PTHR30146:SF95">
    <property type="entry name" value="RIBOSE OPERON REPRESSOR"/>
    <property type="match status" value="1"/>
</dbReference>
<dbReference type="GO" id="GO:0003700">
    <property type="term" value="F:DNA-binding transcription factor activity"/>
    <property type="evidence" value="ECO:0007669"/>
    <property type="project" value="TreeGrafter"/>
</dbReference>
<dbReference type="STRING" id="1505723.SAMN04487792_0451"/>